<sequence>MPDLILHHYALSPFSAKVRAMLGSAQLSWRSAVTREFPPRPVLAQLAGGYRRIPVAQIGADIFCDSKVIAEEIAALSGHAALSLEHCSDEVRAYAREVDLKIFLACMMSAGGASLLRTMGSSMNPFDLLRALWDRVQIGRKSSVKLGDLGRPRQRVLAHLAGVEQRLRQHPFLFGAEPNHADFSTYHSLWFMRDLGASSLIDPFPETIAWMERIKAFGEGQREEISPDETLAVAKGASPRPILDEHRADPSIGRPVRIGPADYAQGRTAGTLVGATASRWILAREPAGLGTLHVHFPRTGYELLPA</sequence>
<evidence type="ECO:0000256" key="1">
    <source>
        <dbReference type="SAM" id="MobiDB-lite"/>
    </source>
</evidence>
<dbReference type="SUPFAM" id="SSF47616">
    <property type="entry name" value="GST C-terminal domain-like"/>
    <property type="match status" value="1"/>
</dbReference>
<dbReference type="CDD" id="cd00299">
    <property type="entry name" value="GST_C_family"/>
    <property type="match status" value="1"/>
</dbReference>
<dbReference type="InterPro" id="IPR004045">
    <property type="entry name" value="Glutathione_S-Trfase_N"/>
</dbReference>
<feature type="domain" description="GST N-terminal" evidence="2">
    <location>
        <begin position="6"/>
        <end position="76"/>
    </location>
</feature>
<feature type="region of interest" description="Disordered" evidence="1">
    <location>
        <begin position="236"/>
        <end position="256"/>
    </location>
</feature>
<name>A0A418W8F8_9PROT</name>
<keyword evidence="3" id="KW-0808">Transferase</keyword>
<proteinExistence type="predicted"/>
<evidence type="ECO:0000259" key="2">
    <source>
        <dbReference type="Pfam" id="PF13417"/>
    </source>
</evidence>
<dbReference type="SUPFAM" id="SSF52833">
    <property type="entry name" value="Thioredoxin-like"/>
    <property type="match status" value="1"/>
</dbReference>
<dbReference type="InterPro" id="IPR036249">
    <property type="entry name" value="Thioredoxin-like_sf"/>
</dbReference>
<dbReference type="GO" id="GO:0016740">
    <property type="term" value="F:transferase activity"/>
    <property type="evidence" value="ECO:0007669"/>
    <property type="project" value="UniProtKB-KW"/>
</dbReference>
<dbReference type="Pfam" id="PF13417">
    <property type="entry name" value="GST_N_3"/>
    <property type="match status" value="1"/>
</dbReference>
<gene>
    <name evidence="3" type="ORF">D3874_03905</name>
</gene>
<dbReference type="CDD" id="cd00570">
    <property type="entry name" value="GST_N_family"/>
    <property type="match status" value="1"/>
</dbReference>
<accession>A0A418W8F8</accession>
<reference evidence="3 4" key="1">
    <citation type="submission" date="2018-09" db="EMBL/GenBank/DDBJ databases">
        <authorList>
            <person name="Zhu H."/>
        </authorList>
    </citation>
    <scope>NUCLEOTIDE SEQUENCE [LARGE SCALE GENOMIC DNA]</scope>
    <source>
        <strain evidence="3 4">K1W22B-8</strain>
    </source>
</reference>
<dbReference type="RefSeq" id="WP_119776806.1">
    <property type="nucleotide sequence ID" value="NZ_QYUK01000011.1"/>
</dbReference>
<dbReference type="AlphaFoldDB" id="A0A418W8F8"/>
<organism evidence="3 4">
    <name type="scientific">Oleomonas cavernae</name>
    <dbReference type="NCBI Taxonomy" id="2320859"/>
    <lineage>
        <taxon>Bacteria</taxon>
        <taxon>Pseudomonadati</taxon>
        <taxon>Pseudomonadota</taxon>
        <taxon>Alphaproteobacteria</taxon>
        <taxon>Acetobacterales</taxon>
        <taxon>Acetobacteraceae</taxon>
        <taxon>Oleomonas</taxon>
    </lineage>
</organism>
<dbReference type="Pfam" id="PF13410">
    <property type="entry name" value="GST_C_2"/>
    <property type="match status" value="1"/>
</dbReference>
<evidence type="ECO:0000313" key="4">
    <source>
        <dbReference type="Proteomes" id="UP000284605"/>
    </source>
</evidence>
<dbReference type="OrthoDB" id="5791869at2"/>
<keyword evidence="4" id="KW-1185">Reference proteome</keyword>
<dbReference type="Gene3D" id="3.40.30.110">
    <property type="match status" value="2"/>
</dbReference>
<dbReference type="Proteomes" id="UP000284605">
    <property type="component" value="Unassembled WGS sequence"/>
</dbReference>
<evidence type="ECO:0000313" key="3">
    <source>
        <dbReference type="EMBL" id="RJF86284.1"/>
    </source>
</evidence>
<protein>
    <submittedName>
        <fullName evidence="3">Glutathione S-transferase family protein</fullName>
    </submittedName>
</protein>
<dbReference type="InterPro" id="IPR036282">
    <property type="entry name" value="Glutathione-S-Trfase_C_sf"/>
</dbReference>
<comment type="caution">
    <text evidence="3">The sequence shown here is derived from an EMBL/GenBank/DDBJ whole genome shotgun (WGS) entry which is preliminary data.</text>
</comment>
<dbReference type="EMBL" id="QYUK01000011">
    <property type="protein sequence ID" value="RJF86284.1"/>
    <property type="molecule type" value="Genomic_DNA"/>
</dbReference>